<accession>A0A2U2H9Z7</accession>
<dbReference type="Gene3D" id="2.40.170.20">
    <property type="entry name" value="TonB-dependent receptor, beta-barrel domain"/>
    <property type="match status" value="1"/>
</dbReference>
<keyword evidence="11" id="KW-1185">Reference proteome</keyword>
<keyword evidence="10" id="KW-0675">Receptor</keyword>
<comment type="subcellular location">
    <subcellularLocation>
        <location evidence="1 8">Cell outer membrane</location>
        <topology evidence="1 8">Multi-pass membrane protein</topology>
    </subcellularLocation>
</comment>
<evidence type="ECO:0000256" key="2">
    <source>
        <dbReference type="ARBA" id="ARBA00022448"/>
    </source>
</evidence>
<dbReference type="OrthoDB" id="8727862at2"/>
<keyword evidence="3 8" id="KW-1134">Transmembrane beta strand</keyword>
<evidence type="ECO:0000256" key="5">
    <source>
        <dbReference type="ARBA" id="ARBA00023077"/>
    </source>
</evidence>
<evidence type="ECO:0000313" key="10">
    <source>
        <dbReference type="EMBL" id="PWF39484.1"/>
    </source>
</evidence>
<keyword evidence="6 8" id="KW-0472">Membrane</keyword>
<evidence type="ECO:0000256" key="6">
    <source>
        <dbReference type="ARBA" id="ARBA00023136"/>
    </source>
</evidence>
<evidence type="ECO:0000256" key="4">
    <source>
        <dbReference type="ARBA" id="ARBA00022692"/>
    </source>
</evidence>
<dbReference type="EMBL" id="PXWF02000338">
    <property type="protein sequence ID" value="PWF39484.1"/>
    <property type="molecule type" value="Genomic_DNA"/>
</dbReference>
<protein>
    <submittedName>
        <fullName evidence="10">TonB-dependent receptor</fullName>
    </submittedName>
</protein>
<proteinExistence type="inferred from homology"/>
<dbReference type="AlphaFoldDB" id="A0A2U2H9Z7"/>
<dbReference type="InterPro" id="IPR036942">
    <property type="entry name" value="Beta-barrel_TonB_sf"/>
</dbReference>
<evidence type="ECO:0000259" key="9">
    <source>
        <dbReference type="Pfam" id="PF00593"/>
    </source>
</evidence>
<dbReference type="PANTHER" id="PTHR40980">
    <property type="entry name" value="PLUG DOMAIN-CONTAINING PROTEIN"/>
    <property type="match status" value="1"/>
</dbReference>
<dbReference type="Pfam" id="PF00593">
    <property type="entry name" value="TonB_dep_Rec_b-barrel"/>
    <property type="match status" value="1"/>
</dbReference>
<dbReference type="InterPro" id="IPR039426">
    <property type="entry name" value="TonB-dep_rcpt-like"/>
</dbReference>
<dbReference type="PROSITE" id="PS52016">
    <property type="entry name" value="TONB_DEPENDENT_REC_3"/>
    <property type="match status" value="1"/>
</dbReference>
<evidence type="ECO:0000256" key="7">
    <source>
        <dbReference type="ARBA" id="ARBA00023237"/>
    </source>
</evidence>
<evidence type="ECO:0000313" key="11">
    <source>
        <dbReference type="Proteomes" id="UP000241421"/>
    </source>
</evidence>
<feature type="domain" description="TonB-dependent receptor-like beta-barrel" evidence="9">
    <location>
        <begin position="2"/>
        <end position="254"/>
    </location>
</feature>
<dbReference type="InterPro" id="IPR000531">
    <property type="entry name" value="Beta-barrel_TonB"/>
</dbReference>
<organism evidence="10 11">
    <name type="scientific">Massilia glaciei</name>
    <dbReference type="NCBI Taxonomy" id="1524097"/>
    <lineage>
        <taxon>Bacteria</taxon>
        <taxon>Pseudomonadati</taxon>
        <taxon>Pseudomonadota</taxon>
        <taxon>Betaproteobacteria</taxon>
        <taxon>Burkholderiales</taxon>
        <taxon>Oxalobacteraceae</taxon>
        <taxon>Telluria group</taxon>
        <taxon>Massilia</taxon>
    </lineage>
</organism>
<reference evidence="10 11" key="1">
    <citation type="submission" date="2018-04" db="EMBL/GenBank/DDBJ databases">
        <title>Massilia violaceinigra sp. nov., a novel purple-pigmented bacterium isolated from Tianshan glacier, Xinjiang, China.</title>
        <authorList>
            <person name="Wang H."/>
        </authorList>
    </citation>
    <scope>NUCLEOTIDE SEQUENCE [LARGE SCALE GENOMIC DNA]</scope>
    <source>
        <strain evidence="10 11">B448-2</strain>
    </source>
</reference>
<comment type="similarity">
    <text evidence="8">Belongs to the TonB-dependent receptor family.</text>
</comment>
<gene>
    <name evidence="10" type="ORF">C7C56_026820</name>
</gene>
<evidence type="ECO:0000256" key="3">
    <source>
        <dbReference type="ARBA" id="ARBA00022452"/>
    </source>
</evidence>
<keyword evidence="5" id="KW-0798">TonB box</keyword>
<dbReference type="Proteomes" id="UP000241421">
    <property type="component" value="Unassembled WGS sequence"/>
</dbReference>
<dbReference type="GO" id="GO:0009279">
    <property type="term" value="C:cell outer membrane"/>
    <property type="evidence" value="ECO:0007669"/>
    <property type="project" value="UniProtKB-SubCell"/>
</dbReference>
<keyword evidence="2 8" id="KW-0813">Transport</keyword>
<keyword evidence="7 8" id="KW-0998">Cell outer membrane</keyword>
<dbReference type="PANTHER" id="PTHR40980:SF3">
    <property type="entry name" value="TONB-DEPENDENT RECEPTOR-LIKE BETA-BARREL DOMAIN-CONTAINING PROTEIN"/>
    <property type="match status" value="1"/>
</dbReference>
<evidence type="ECO:0000256" key="8">
    <source>
        <dbReference type="PROSITE-ProRule" id="PRU01360"/>
    </source>
</evidence>
<name>A0A2U2H9Z7_9BURK</name>
<comment type="caution">
    <text evidence="10">The sequence shown here is derived from an EMBL/GenBank/DDBJ whole genome shotgun (WGS) entry which is preliminary data.</text>
</comment>
<dbReference type="SUPFAM" id="SSF56935">
    <property type="entry name" value="Porins"/>
    <property type="match status" value="1"/>
</dbReference>
<keyword evidence="4 8" id="KW-0812">Transmembrane</keyword>
<evidence type="ECO:0000256" key="1">
    <source>
        <dbReference type="ARBA" id="ARBA00004571"/>
    </source>
</evidence>
<sequence>MLPSFNIAANVTDNFLVRVAAAKVMSRPQLGNLSPGGTVASTGTLTITSGNPMLKPFRAKTMDASFEWNYGKNAFLGLGLFQKNIDTYIQSLRSQVAFKDTGLPMSLLPTNFTGDEVFAVTAPINTEGGKLKGFEINYQQPFTFLPGIGRNFGTLLNYTFVKSKIEYVVSPGSAATITDDLLNLSPKSWNATLYYDDGAFSARVSASTRSSFVTRVPGQNNNDVEGKNGTFNVDLSVSYKINPKLELTLEGVNLTNEANDQFISRARNSVVVNNVTGREVLAGLRYKF</sequence>